<proteinExistence type="predicted"/>
<protein>
    <submittedName>
        <fullName evidence="2">CRP-like cAMP-binding protein</fullName>
    </submittedName>
</protein>
<accession>A0A318UFI1</accession>
<keyword evidence="3" id="KW-1185">Reference proteome</keyword>
<dbReference type="PROSITE" id="PS50042">
    <property type="entry name" value="CNMP_BINDING_3"/>
    <property type="match status" value="1"/>
</dbReference>
<dbReference type="SUPFAM" id="SSF51206">
    <property type="entry name" value="cAMP-binding domain-like"/>
    <property type="match status" value="1"/>
</dbReference>
<evidence type="ECO:0000313" key="3">
    <source>
        <dbReference type="Proteomes" id="UP000248198"/>
    </source>
</evidence>
<reference evidence="2 3" key="1">
    <citation type="submission" date="2018-06" db="EMBL/GenBank/DDBJ databases">
        <title>Genomic Encyclopedia of Archaeal and Bacterial Type Strains, Phase II (KMG-II): from individual species to whole genera.</title>
        <authorList>
            <person name="Goeker M."/>
        </authorList>
    </citation>
    <scope>NUCLEOTIDE SEQUENCE [LARGE SCALE GENOMIC DNA]</scope>
    <source>
        <strain evidence="2 3">DSM 27372</strain>
    </source>
</reference>
<dbReference type="Gene3D" id="2.60.120.10">
    <property type="entry name" value="Jelly Rolls"/>
    <property type="match status" value="1"/>
</dbReference>
<dbReference type="InterPro" id="IPR014710">
    <property type="entry name" value="RmlC-like_jellyroll"/>
</dbReference>
<name>A0A318UFI1_9SPHI</name>
<dbReference type="CDD" id="cd00038">
    <property type="entry name" value="CAP_ED"/>
    <property type="match status" value="1"/>
</dbReference>
<gene>
    <name evidence="2" type="ORF">B0O44_103367</name>
</gene>
<feature type="domain" description="Cyclic nucleotide-binding" evidence="1">
    <location>
        <begin position="13"/>
        <end position="116"/>
    </location>
</feature>
<dbReference type="Proteomes" id="UP000248198">
    <property type="component" value="Unassembled WGS sequence"/>
</dbReference>
<organism evidence="2 3">
    <name type="scientific">Pedobacter nutrimenti</name>
    <dbReference type="NCBI Taxonomy" id="1241337"/>
    <lineage>
        <taxon>Bacteria</taxon>
        <taxon>Pseudomonadati</taxon>
        <taxon>Bacteroidota</taxon>
        <taxon>Sphingobacteriia</taxon>
        <taxon>Sphingobacteriales</taxon>
        <taxon>Sphingobacteriaceae</taxon>
        <taxon>Pedobacter</taxon>
    </lineage>
</organism>
<evidence type="ECO:0000259" key="1">
    <source>
        <dbReference type="PROSITE" id="PS50042"/>
    </source>
</evidence>
<dbReference type="EMBL" id="QKLU01000003">
    <property type="protein sequence ID" value="PYF74921.1"/>
    <property type="molecule type" value="Genomic_DNA"/>
</dbReference>
<sequence length="191" mass="21972">MLRTKELLDMLHLISNLSAGFRADLSSAVQYKTFQARFNLLDIGGMTKFALYLLKGYIKSTAADLNGRLTVVRLYQPGHIVADLHSFFQPVASKLSISTLSPCQALLLYRKDYLRLEQYPETHKLASHFMLLEKEIDFNKNLWMTLSAAQKVEQFFKHYPADQLPNKDCASFLQMTEASYCIHKARYNSKH</sequence>
<comment type="caution">
    <text evidence="2">The sequence shown here is derived from an EMBL/GenBank/DDBJ whole genome shotgun (WGS) entry which is preliminary data.</text>
</comment>
<dbReference type="OrthoDB" id="699292at2"/>
<evidence type="ECO:0000313" key="2">
    <source>
        <dbReference type="EMBL" id="PYF74921.1"/>
    </source>
</evidence>
<dbReference type="InterPro" id="IPR000595">
    <property type="entry name" value="cNMP-bd_dom"/>
</dbReference>
<dbReference type="RefSeq" id="WP_110829805.1">
    <property type="nucleotide sequence ID" value="NZ_QKLU01000003.1"/>
</dbReference>
<dbReference type="AlphaFoldDB" id="A0A318UFI1"/>
<dbReference type="InterPro" id="IPR018490">
    <property type="entry name" value="cNMP-bd_dom_sf"/>
</dbReference>